<organism evidence="1 2">
    <name type="scientific">Streptosporangium subroseum</name>
    <dbReference type="NCBI Taxonomy" id="106412"/>
    <lineage>
        <taxon>Bacteria</taxon>
        <taxon>Bacillati</taxon>
        <taxon>Actinomycetota</taxon>
        <taxon>Actinomycetes</taxon>
        <taxon>Streptosporangiales</taxon>
        <taxon>Streptosporangiaceae</taxon>
        <taxon>Streptosporangium</taxon>
    </lineage>
</organism>
<proteinExistence type="predicted"/>
<evidence type="ECO:0000313" key="2">
    <source>
        <dbReference type="Proteomes" id="UP000198282"/>
    </source>
</evidence>
<accession>A0A239NMY4</accession>
<sequence length="33" mass="3624">MLNPVRDTHVARAAVARAIEALKNVLNTRKAHS</sequence>
<dbReference type="AlphaFoldDB" id="A0A239NMY4"/>
<protein>
    <submittedName>
        <fullName evidence="1">Uncharacterized protein</fullName>
    </submittedName>
</protein>
<reference evidence="1 2" key="1">
    <citation type="submission" date="2017-06" db="EMBL/GenBank/DDBJ databases">
        <authorList>
            <person name="Kim H.J."/>
            <person name="Triplett B.A."/>
        </authorList>
    </citation>
    <scope>NUCLEOTIDE SEQUENCE [LARGE SCALE GENOMIC DNA]</scope>
    <source>
        <strain evidence="1 2">CGMCC 4.2132</strain>
    </source>
</reference>
<name>A0A239NMY4_9ACTN</name>
<dbReference type="Proteomes" id="UP000198282">
    <property type="component" value="Unassembled WGS sequence"/>
</dbReference>
<evidence type="ECO:0000313" key="1">
    <source>
        <dbReference type="EMBL" id="SNT55764.1"/>
    </source>
</evidence>
<gene>
    <name evidence="1" type="ORF">SAMN05216276_106232</name>
</gene>
<dbReference type="EMBL" id="FZOD01000062">
    <property type="protein sequence ID" value="SNT55764.1"/>
    <property type="molecule type" value="Genomic_DNA"/>
</dbReference>
<keyword evidence="2" id="KW-1185">Reference proteome</keyword>